<protein>
    <submittedName>
        <fullName evidence="2">MOSC domain-containing protein YiiM</fullName>
    </submittedName>
</protein>
<dbReference type="PANTHER" id="PTHR30212:SF2">
    <property type="entry name" value="PROTEIN YIIM"/>
    <property type="match status" value="1"/>
</dbReference>
<dbReference type="InterPro" id="IPR005302">
    <property type="entry name" value="MoCF_Sase_C"/>
</dbReference>
<feature type="domain" description="MOSC" evidence="1">
    <location>
        <begin position="30"/>
        <end position="167"/>
    </location>
</feature>
<dbReference type="InterPro" id="IPR011037">
    <property type="entry name" value="Pyrv_Knase-like_insert_dom_sf"/>
</dbReference>
<reference evidence="2 3" key="1">
    <citation type="submission" date="2016-10" db="EMBL/GenBank/DDBJ databases">
        <authorList>
            <person name="de Groot N.N."/>
        </authorList>
    </citation>
    <scope>NUCLEOTIDE SEQUENCE [LARGE SCALE GENOMIC DNA]</scope>
    <source>
        <strain evidence="2 3">CGMCC 1.6291</strain>
    </source>
</reference>
<name>A0A1H8ULU6_9GAMM</name>
<dbReference type="Gene3D" id="2.40.33.20">
    <property type="entry name" value="PK beta-barrel domain-like"/>
    <property type="match status" value="1"/>
</dbReference>
<gene>
    <name evidence="2" type="ORF">SAMN04488052_10741</name>
</gene>
<proteinExistence type="predicted"/>
<dbReference type="InterPro" id="IPR005163">
    <property type="entry name" value="Tri_helical_YiiM-like"/>
</dbReference>
<evidence type="ECO:0000259" key="1">
    <source>
        <dbReference type="PROSITE" id="PS51340"/>
    </source>
</evidence>
<keyword evidence="3" id="KW-1185">Reference proteome</keyword>
<dbReference type="Pfam" id="PF03475">
    <property type="entry name" value="YiiM_3-alpha"/>
    <property type="match status" value="1"/>
</dbReference>
<dbReference type="PANTHER" id="PTHR30212">
    <property type="entry name" value="PROTEIN YIIM"/>
    <property type="match status" value="1"/>
</dbReference>
<organism evidence="2 3">
    <name type="scientific">Aquisalimonas asiatica</name>
    <dbReference type="NCBI Taxonomy" id="406100"/>
    <lineage>
        <taxon>Bacteria</taxon>
        <taxon>Pseudomonadati</taxon>
        <taxon>Pseudomonadota</taxon>
        <taxon>Gammaproteobacteria</taxon>
        <taxon>Chromatiales</taxon>
        <taxon>Ectothiorhodospiraceae</taxon>
        <taxon>Aquisalimonas</taxon>
    </lineage>
</organism>
<evidence type="ECO:0000313" key="3">
    <source>
        <dbReference type="Proteomes" id="UP000199657"/>
    </source>
</evidence>
<dbReference type="RefSeq" id="WP_091645041.1">
    <property type="nucleotide sequence ID" value="NZ_FOEG01000007.1"/>
</dbReference>
<dbReference type="GO" id="GO:0030151">
    <property type="term" value="F:molybdenum ion binding"/>
    <property type="evidence" value="ECO:0007669"/>
    <property type="project" value="InterPro"/>
</dbReference>
<dbReference type="GO" id="GO:0030170">
    <property type="term" value="F:pyridoxal phosphate binding"/>
    <property type="evidence" value="ECO:0007669"/>
    <property type="project" value="InterPro"/>
</dbReference>
<dbReference type="AlphaFoldDB" id="A0A1H8ULU6"/>
<dbReference type="PROSITE" id="PS51340">
    <property type="entry name" value="MOSC"/>
    <property type="match status" value="1"/>
</dbReference>
<evidence type="ECO:0000313" key="2">
    <source>
        <dbReference type="EMBL" id="SEP03588.1"/>
    </source>
</evidence>
<dbReference type="EMBL" id="FOEG01000007">
    <property type="protein sequence ID" value="SEP03588.1"/>
    <property type="molecule type" value="Genomic_DNA"/>
</dbReference>
<dbReference type="GO" id="GO:0003824">
    <property type="term" value="F:catalytic activity"/>
    <property type="evidence" value="ECO:0007669"/>
    <property type="project" value="InterPro"/>
</dbReference>
<accession>A0A1H8ULU6</accession>
<dbReference type="InterPro" id="IPR052353">
    <property type="entry name" value="Benzoxazolinone_Detox_Enz"/>
</dbReference>
<dbReference type="OrthoDB" id="9786134at2"/>
<dbReference type="SUPFAM" id="SSF50800">
    <property type="entry name" value="PK beta-barrel domain-like"/>
    <property type="match status" value="1"/>
</dbReference>
<dbReference type="STRING" id="406100.SAMN04488052_10741"/>
<dbReference type="Pfam" id="PF03473">
    <property type="entry name" value="MOSC"/>
    <property type="match status" value="1"/>
</dbReference>
<sequence>MTDLVTITGVYQGEVRPMEGDGRPTAIYKAPVREAVAVDDAGLAGDSRGDTKAHGGPDRAVSHYPAEHYAIWAQAFPDAAPELTPGVLGENISTNGLSESHVCVGDIFRLGTALVQVSQPRQPCWKISHRLDVPELARAVVDSGRSGWLYRVLEPGYVGPGDVAERVEEAAHGYTLADMWSLHHMRRPPIQDLELLASLEELAESWRKRFASRLEWIQRHA</sequence>
<dbReference type="Proteomes" id="UP000199657">
    <property type="component" value="Unassembled WGS sequence"/>
</dbReference>